<evidence type="ECO:0000256" key="10">
    <source>
        <dbReference type="ARBA" id="ARBA00048567"/>
    </source>
</evidence>
<comment type="similarity">
    <text evidence="2 11">Belongs to the shikimate kinase family.</text>
</comment>
<dbReference type="SUPFAM" id="SSF52540">
    <property type="entry name" value="P-loop containing nucleoside triphosphate hydrolases"/>
    <property type="match status" value="1"/>
</dbReference>
<proteinExistence type="inferred from homology"/>
<dbReference type="PANTHER" id="PTHR21087:SF16">
    <property type="entry name" value="SHIKIMATE KINASE 1, CHLOROPLASTIC"/>
    <property type="match status" value="1"/>
</dbReference>
<keyword evidence="5 11" id="KW-0808">Transferase</keyword>
<feature type="binding site" evidence="11">
    <location>
        <begin position="15"/>
        <end position="20"/>
    </location>
    <ligand>
        <name>ATP</name>
        <dbReference type="ChEBI" id="CHEBI:30616"/>
    </ligand>
</feature>
<dbReference type="GO" id="GO:0004765">
    <property type="term" value="F:shikimate kinase activity"/>
    <property type="evidence" value="ECO:0007669"/>
    <property type="project" value="UniProtKB-UniRule"/>
</dbReference>
<dbReference type="InterPro" id="IPR023000">
    <property type="entry name" value="Shikimate_kinase_CS"/>
</dbReference>
<keyword evidence="11" id="KW-0963">Cytoplasm</keyword>
<organism evidence="12 13">
    <name type="scientific">Streptomyces acidicola</name>
    <dbReference type="NCBI Taxonomy" id="2596892"/>
    <lineage>
        <taxon>Bacteria</taxon>
        <taxon>Bacillati</taxon>
        <taxon>Actinomycetota</taxon>
        <taxon>Actinomycetes</taxon>
        <taxon>Kitasatosporales</taxon>
        <taxon>Streptomycetaceae</taxon>
        <taxon>Streptomyces</taxon>
    </lineage>
</organism>
<dbReference type="PRINTS" id="PR01100">
    <property type="entry name" value="SHIKIMTKNASE"/>
</dbReference>
<dbReference type="GO" id="GO:0009423">
    <property type="term" value="P:chorismate biosynthetic process"/>
    <property type="evidence" value="ECO:0007669"/>
    <property type="project" value="UniProtKB-UniRule"/>
</dbReference>
<keyword evidence="13" id="KW-1185">Reference proteome</keyword>
<evidence type="ECO:0000256" key="4">
    <source>
        <dbReference type="ARBA" id="ARBA00022605"/>
    </source>
</evidence>
<accession>A0A5N8WTK5</accession>
<evidence type="ECO:0000256" key="11">
    <source>
        <dbReference type="HAMAP-Rule" id="MF_00109"/>
    </source>
</evidence>
<keyword evidence="11" id="KW-0460">Magnesium</keyword>
<name>A0A5N8WTK5_9ACTN</name>
<evidence type="ECO:0000256" key="6">
    <source>
        <dbReference type="ARBA" id="ARBA00022741"/>
    </source>
</evidence>
<dbReference type="PROSITE" id="PS01128">
    <property type="entry name" value="SHIKIMATE_KINASE"/>
    <property type="match status" value="1"/>
</dbReference>
<evidence type="ECO:0000313" key="12">
    <source>
        <dbReference type="EMBL" id="MPY49954.1"/>
    </source>
</evidence>
<dbReference type="InterPro" id="IPR027417">
    <property type="entry name" value="P-loop_NTPase"/>
</dbReference>
<dbReference type="AlphaFoldDB" id="A0A5N8WTK5"/>
<evidence type="ECO:0000256" key="2">
    <source>
        <dbReference type="ARBA" id="ARBA00006997"/>
    </source>
</evidence>
<feature type="binding site" evidence="11">
    <location>
        <position position="83"/>
    </location>
    <ligand>
        <name>substrate</name>
    </ligand>
</feature>
<comment type="caution">
    <text evidence="12">The sequence shown here is derived from an EMBL/GenBank/DDBJ whole genome shotgun (WGS) entry which is preliminary data.</text>
</comment>
<dbReference type="Pfam" id="PF01202">
    <property type="entry name" value="SKI"/>
    <property type="match status" value="1"/>
</dbReference>
<reference evidence="12 13" key="1">
    <citation type="submission" date="2019-09" db="EMBL/GenBank/DDBJ databases">
        <authorList>
            <person name="Duangmal K."/>
            <person name="Teo W.F.A."/>
            <person name="Lipun K."/>
        </authorList>
    </citation>
    <scope>NUCLEOTIDE SEQUENCE [LARGE SCALE GENOMIC DNA]</scope>
    <source>
        <strain evidence="12 13">K1PN6</strain>
    </source>
</reference>
<dbReference type="InterPro" id="IPR000623">
    <property type="entry name" value="Shikimate_kinase/TSH1"/>
</dbReference>
<keyword evidence="6 11" id="KW-0547">Nucleotide-binding</keyword>
<sequence length="182" mass="19233">MRTMLPAVVLIGLPGCGKTSVGLLLAGRLGLPFRDTDSDIERLTGQSVSRIFEERGEPHFRAWEREAVRAALAEHRGVLALGGGAILDPRSRTLLRGGPVVHLEADPGEIAGRLTGDATRPLLAAGRSAALRELARTRGPLYRGTARFSVPTRGRSVAQVAAAVELRLALGAAPSGHAARRQ</sequence>
<keyword evidence="4 11" id="KW-0028">Amino-acid biosynthesis</keyword>
<evidence type="ECO:0000256" key="3">
    <source>
        <dbReference type="ARBA" id="ARBA00012154"/>
    </source>
</evidence>
<comment type="cofactor">
    <cofactor evidence="11">
        <name>Mg(2+)</name>
        <dbReference type="ChEBI" id="CHEBI:18420"/>
    </cofactor>
    <text evidence="11">Binds 1 Mg(2+) ion per subunit.</text>
</comment>
<evidence type="ECO:0000256" key="9">
    <source>
        <dbReference type="ARBA" id="ARBA00023141"/>
    </source>
</evidence>
<feature type="binding site" evidence="11">
    <location>
        <position position="120"/>
    </location>
    <ligand>
        <name>ATP</name>
        <dbReference type="ChEBI" id="CHEBI:30616"/>
    </ligand>
</feature>
<feature type="binding site" evidence="11">
    <location>
        <position position="19"/>
    </location>
    <ligand>
        <name>Mg(2+)</name>
        <dbReference type="ChEBI" id="CHEBI:18420"/>
    </ligand>
</feature>
<comment type="pathway">
    <text evidence="1 11">Metabolic intermediate biosynthesis; chorismate biosynthesis; chorismate from D-erythrose 4-phosphate and phosphoenolpyruvate: step 5/7.</text>
</comment>
<keyword evidence="7 11" id="KW-0418">Kinase</keyword>
<evidence type="ECO:0000256" key="7">
    <source>
        <dbReference type="ARBA" id="ARBA00022777"/>
    </source>
</evidence>
<dbReference type="EMBL" id="VMNX01000049">
    <property type="protein sequence ID" value="MPY49954.1"/>
    <property type="molecule type" value="Genomic_DNA"/>
</dbReference>
<feature type="binding site" evidence="11">
    <location>
        <position position="138"/>
    </location>
    <ligand>
        <name>substrate</name>
    </ligand>
</feature>
<evidence type="ECO:0000313" key="13">
    <source>
        <dbReference type="Proteomes" id="UP000373149"/>
    </source>
</evidence>
<evidence type="ECO:0000256" key="1">
    <source>
        <dbReference type="ARBA" id="ARBA00004842"/>
    </source>
</evidence>
<dbReference type="PANTHER" id="PTHR21087">
    <property type="entry name" value="SHIKIMATE KINASE"/>
    <property type="match status" value="1"/>
</dbReference>
<dbReference type="Gene3D" id="3.40.50.300">
    <property type="entry name" value="P-loop containing nucleotide triphosphate hydrolases"/>
    <property type="match status" value="1"/>
</dbReference>
<feature type="binding site" evidence="11">
    <location>
        <position position="61"/>
    </location>
    <ligand>
        <name>substrate</name>
    </ligand>
</feature>
<dbReference type="Proteomes" id="UP000373149">
    <property type="component" value="Unassembled WGS sequence"/>
</dbReference>
<dbReference type="GO" id="GO:0005524">
    <property type="term" value="F:ATP binding"/>
    <property type="evidence" value="ECO:0007669"/>
    <property type="project" value="UniProtKB-UniRule"/>
</dbReference>
<dbReference type="GO" id="GO:0000287">
    <property type="term" value="F:magnesium ion binding"/>
    <property type="evidence" value="ECO:0007669"/>
    <property type="project" value="UniProtKB-UniRule"/>
</dbReference>
<comment type="subcellular location">
    <subcellularLocation>
        <location evidence="11">Cytoplasm</location>
    </subcellularLocation>
</comment>
<dbReference type="InterPro" id="IPR031322">
    <property type="entry name" value="Shikimate/glucono_kinase"/>
</dbReference>
<feature type="binding site" evidence="11">
    <location>
        <position position="155"/>
    </location>
    <ligand>
        <name>ATP</name>
        <dbReference type="ChEBI" id="CHEBI:30616"/>
    </ligand>
</feature>
<dbReference type="EC" id="2.7.1.71" evidence="3 11"/>
<dbReference type="GO" id="GO:0009073">
    <property type="term" value="P:aromatic amino acid family biosynthetic process"/>
    <property type="evidence" value="ECO:0007669"/>
    <property type="project" value="UniProtKB-KW"/>
</dbReference>
<dbReference type="UniPathway" id="UPA00053">
    <property type="reaction ID" value="UER00088"/>
</dbReference>
<dbReference type="GO" id="GO:0008652">
    <property type="term" value="P:amino acid biosynthetic process"/>
    <property type="evidence" value="ECO:0007669"/>
    <property type="project" value="UniProtKB-KW"/>
</dbReference>
<protein>
    <recommendedName>
        <fullName evidence="3 11">Shikimate kinase</fullName>
        <shortName evidence="11">SK</shortName>
        <ecNumber evidence="3 11">2.7.1.71</ecNumber>
    </recommendedName>
</protein>
<dbReference type="GO" id="GO:0005829">
    <property type="term" value="C:cytosol"/>
    <property type="evidence" value="ECO:0007669"/>
    <property type="project" value="TreeGrafter"/>
</dbReference>
<dbReference type="CDD" id="cd00464">
    <property type="entry name" value="SK"/>
    <property type="match status" value="1"/>
</dbReference>
<dbReference type="HAMAP" id="MF_00109">
    <property type="entry name" value="Shikimate_kinase"/>
    <property type="match status" value="1"/>
</dbReference>
<evidence type="ECO:0000256" key="5">
    <source>
        <dbReference type="ARBA" id="ARBA00022679"/>
    </source>
</evidence>
<comment type="function">
    <text evidence="11">Catalyzes the specific phosphorylation of the 3-hydroxyl group of shikimic acid using ATP as a cosubstrate.</text>
</comment>
<feature type="binding site" evidence="11">
    <location>
        <position position="37"/>
    </location>
    <ligand>
        <name>substrate</name>
    </ligand>
</feature>
<comment type="subunit">
    <text evidence="11">Monomer.</text>
</comment>
<keyword evidence="9 11" id="KW-0057">Aromatic amino acid biosynthesis</keyword>
<evidence type="ECO:0000256" key="8">
    <source>
        <dbReference type="ARBA" id="ARBA00022840"/>
    </source>
</evidence>
<gene>
    <name evidence="11" type="primary">aroK</name>
    <name evidence="12" type="ORF">FPZ41_15805</name>
</gene>
<comment type="catalytic activity">
    <reaction evidence="10 11">
        <text>shikimate + ATP = 3-phosphoshikimate + ADP + H(+)</text>
        <dbReference type="Rhea" id="RHEA:13121"/>
        <dbReference type="ChEBI" id="CHEBI:15378"/>
        <dbReference type="ChEBI" id="CHEBI:30616"/>
        <dbReference type="ChEBI" id="CHEBI:36208"/>
        <dbReference type="ChEBI" id="CHEBI:145989"/>
        <dbReference type="ChEBI" id="CHEBI:456216"/>
        <dbReference type="EC" id="2.7.1.71"/>
    </reaction>
</comment>
<dbReference type="RefSeq" id="WP_152863120.1">
    <property type="nucleotide sequence ID" value="NZ_VMNX01000049.1"/>
</dbReference>
<keyword evidence="11" id="KW-0479">Metal-binding</keyword>
<keyword evidence="8 11" id="KW-0067">ATP-binding</keyword>